<dbReference type="EMBL" id="CAAALY010102597">
    <property type="protein sequence ID" value="VEL29377.1"/>
    <property type="molecule type" value="Genomic_DNA"/>
</dbReference>
<dbReference type="GO" id="GO:0006364">
    <property type="term" value="P:rRNA processing"/>
    <property type="evidence" value="ECO:0007669"/>
    <property type="project" value="InterPro"/>
</dbReference>
<accession>A0A3S5BLP5</accession>
<evidence type="ECO:0000256" key="2">
    <source>
        <dbReference type="ARBA" id="ARBA00007774"/>
    </source>
</evidence>
<evidence type="ECO:0000256" key="3">
    <source>
        <dbReference type="ARBA" id="ARBA00022553"/>
    </source>
</evidence>
<evidence type="ECO:0000256" key="1">
    <source>
        <dbReference type="ARBA" id="ARBA00004604"/>
    </source>
</evidence>
<dbReference type="AlphaFoldDB" id="A0A3S5BLP5"/>
<evidence type="ECO:0000256" key="4">
    <source>
        <dbReference type="ARBA" id="ARBA00023242"/>
    </source>
</evidence>
<comment type="subcellular location">
    <subcellularLocation>
        <location evidence="1">Nucleus</location>
        <location evidence="1">Nucleolus</location>
    </subcellularLocation>
</comment>
<feature type="compositionally biased region" description="Acidic residues" evidence="5">
    <location>
        <begin position="244"/>
        <end position="266"/>
    </location>
</feature>
<keyword evidence="4" id="KW-0539">Nucleus</keyword>
<sequence>MHKNLQNLHKSVRALEAKDPVQDAKDKRRKSYSANRSYMQLWKGPVHRNRLAEHLIFPLNDTSITVVNSSEAKELKDKSFSRAAKASTGVVGQIYSKLYKGDDSISDELHKREEEHLKIGLEITKRLEDQARQKMREIYIARRSRRQNRIKSKSYHRHLKKRIVKEFKKETELLRQNNPNAFKRRLLEAERARALERATLRHKTGSKFSKMQHIRAKYSIEAREAVAQMHDISRDLKKKPNRDEESDDSSIELSSDSESDDPEDTQSEPSNDEGTHERDLASFSWWNSSLTKKTSNNNPPEKEASMPLVLGTLVPEAILNQSSLDTSDK</sequence>
<dbReference type="OrthoDB" id="277439at2759"/>
<keyword evidence="3" id="KW-0597">Phosphoprotein</keyword>
<dbReference type="Pfam" id="PF04615">
    <property type="entry name" value="Utp14"/>
    <property type="match status" value="1"/>
</dbReference>
<feature type="region of interest" description="Disordered" evidence="5">
    <location>
        <begin position="233"/>
        <end position="283"/>
    </location>
</feature>
<comment type="caution">
    <text evidence="6">The sequence shown here is derived from an EMBL/GenBank/DDBJ whole genome shotgun (WGS) entry which is preliminary data.</text>
</comment>
<feature type="region of interest" description="Disordered" evidence="5">
    <location>
        <begin position="1"/>
        <end position="32"/>
    </location>
</feature>
<dbReference type="InterPro" id="IPR006709">
    <property type="entry name" value="SSU_processome_Utp14"/>
</dbReference>
<feature type="non-terminal residue" evidence="6">
    <location>
        <position position="329"/>
    </location>
</feature>
<dbReference type="PANTHER" id="PTHR14150">
    <property type="entry name" value="U3 SMALL NUCLEOLAR RNA-ASSOCIATED PROTEIN 14"/>
    <property type="match status" value="1"/>
</dbReference>
<evidence type="ECO:0000256" key="5">
    <source>
        <dbReference type="SAM" id="MobiDB-lite"/>
    </source>
</evidence>
<gene>
    <name evidence="6" type="ORF">PXEA_LOCUS22817</name>
</gene>
<keyword evidence="7" id="KW-1185">Reference proteome</keyword>
<comment type="similarity">
    <text evidence="2">Belongs to the UTP14 family.</text>
</comment>
<proteinExistence type="inferred from homology"/>
<name>A0A3S5BLP5_9PLAT</name>
<reference evidence="6" key="1">
    <citation type="submission" date="2018-11" db="EMBL/GenBank/DDBJ databases">
        <authorList>
            <consortium name="Pathogen Informatics"/>
        </authorList>
    </citation>
    <scope>NUCLEOTIDE SEQUENCE</scope>
</reference>
<organism evidence="6 7">
    <name type="scientific">Protopolystoma xenopodis</name>
    <dbReference type="NCBI Taxonomy" id="117903"/>
    <lineage>
        <taxon>Eukaryota</taxon>
        <taxon>Metazoa</taxon>
        <taxon>Spiralia</taxon>
        <taxon>Lophotrochozoa</taxon>
        <taxon>Platyhelminthes</taxon>
        <taxon>Monogenea</taxon>
        <taxon>Polyopisthocotylea</taxon>
        <taxon>Polystomatidea</taxon>
        <taxon>Polystomatidae</taxon>
        <taxon>Protopolystoma</taxon>
    </lineage>
</organism>
<feature type="compositionally biased region" description="Basic and acidic residues" evidence="5">
    <location>
        <begin position="13"/>
        <end position="26"/>
    </location>
</feature>
<dbReference type="Proteomes" id="UP000784294">
    <property type="component" value="Unassembled WGS sequence"/>
</dbReference>
<feature type="region of interest" description="Disordered" evidence="5">
    <location>
        <begin position="289"/>
        <end position="308"/>
    </location>
</feature>
<dbReference type="PANTHER" id="PTHR14150:SF12">
    <property type="entry name" value="U3 SMALL NUCLEOLAR RNA-ASSOCIATED PROTEIN 14 HOMOLOG A"/>
    <property type="match status" value="1"/>
</dbReference>
<evidence type="ECO:0000313" key="6">
    <source>
        <dbReference type="EMBL" id="VEL29377.1"/>
    </source>
</evidence>
<feature type="compositionally biased region" description="Low complexity" evidence="5">
    <location>
        <begin position="289"/>
        <end position="298"/>
    </location>
</feature>
<evidence type="ECO:0000313" key="7">
    <source>
        <dbReference type="Proteomes" id="UP000784294"/>
    </source>
</evidence>
<protein>
    <submittedName>
        <fullName evidence="6">Uncharacterized protein</fullName>
    </submittedName>
</protein>
<dbReference type="GO" id="GO:0032040">
    <property type="term" value="C:small-subunit processome"/>
    <property type="evidence" value="ECO:0007669"/>
    <property type="project" value="InterPro"/>
</dbReference>